<dbReference type="PANTHER" id="PTHR43727:SF2">
    <property type="entry name" value="GROUP IV DECARBOXYLASE"/>
    <property type="match status" value="1"/>
</dbReference>
<feature type="domain" description="Orn/DAP/Arg decarboxylase 2 N-terminal" evidence="3">
    <location>
        <begin position="35"/>
        <end position="274"/>
    </location>
</feature>
<keyword evidence="2" id="KW-0663">Pyridoxal phosphate</keyword>
<evidence type="ECO:0000313" key="4">
    <source>
        <dbReference type="EMBL" id="PXX08731.1"/>
    </source>
</evidence>
<comment type="cofactor">
    <cofactor evidence="1">
        <name>pyridoxal 5'-phosphate</name>
        <dbReference type="ChEBI" id="CHEBI:597326"/>
    </cofactor>
</comment>
<protein>
    <submittedName>
        <fullName evidence="4">Diaminopimelate decarboxylase</fullName>
    </submittedName>
</protein>
<dbReference type="Pfam" id="PF02784">
    <property type="entry name" value="Orn_Arg_deC_N"/>
    <property type="match status" value="1"/>
</dbReference>
<dbReference type="Proteomes" id="UP000247781">
    <property type="component" value="Unassembled WGS sequence"/>
</dbReference>
<evidence type="ECO:0000256" key="2">
    <source>
        <dbReference type="ARBA" id="ARBA00022898"/>
    </source>
</evidence>
<dbReference type="GO" id="GO:0009089">
    <property type="term" value="P:lysine biosynthetic process via diaminopimelate"/>
    <property type="evidence" value="ECO:0007669"/>
    <property type="project" value="TreeGrafter"/>
</dbReference>
<name>A0A318HGJ7_9MYCO</name>
<dbReference type="EMBL" id="QJJU01000007">
    <property type="protein sequence ID" value="PXX08731.1"/>
    <property type="molecule type" value="Genomic_DNA"/>
</dbReference>
<sequence>MAISGVFLSVLSGSKVIDPAARRAALASPEKAALRRCEVYRKSFPMTEIALPAYALRNLTVAKWARDQRLAIDLRTGQELAVAIAAGIHPARMTVHADGMTDSELRATANLEPGRLVVSSMSQIDLLATAVGRTLGVFVSVIDVNAPVLTVAGTKKCGFRFDSIELDRAVETVLAARRLNLIGLHCDVGSEENDFVSYPAAIGHMITEMTQIRRRDGVVLTRLGLGGGRAVPSGDWAIELPELACQIDESLDDACATLRYPRPLVVLSPGLAIVEHDAA</sequence>
<proteinExistence type="predicted"/>
<keyword evidence="5" id="KW-1185">Reference proteome</keyword>
<organism evidence="4 5">
    <name type="scientific">Mycolicibacterium moriokaense</name>
    <dbReference type="NCBI Taxonomy" id="39691"/>
    <lineage>
        <taxon>Bacteria</taxon>
        <taxon>Bacillati</taxon>
        <taxon>Actinomycetota</taxon>
        <taxon>Actinomycetes</taxon>
        <taxon>Mycobacteriales</taxon>
        <taxon>Mycobacteriaceae</taxon>
        <taxon>Mycolicibacterium</taxon>
    </lineage>
</organism>
<dbReference type="GO" id="GO:0008836">
    <property type="term" value="F:diaminopimelate decarboxylase activity"/>
    <property type="evidence" value="ECO:0007669"/>
    <property type="project" value="TreeGrafter"/>
</dbReference>
<dbReference type="Gene3D" id="3.20.20.10">
    <property type="entry name" value="Alanine racemase"/>
    <property type="match status" value="1"/>
</dbReference>
<comment type="caution">
    <text evidence="4">The sequence shown here is derived from an EMBL/GenBank/DDBJ whole genome shotgun (WGS) entry which is preliminary data.</text>
</comment>
<evidence type="ECO:0000256" key="1">
    <source>
        <dbReference type="ARBA" id="ARBA00001933"/>
    </source>
</evidence>
<accession>A0A318HGJ7</accession>
<dbReference type="InterPro" id="IPR022644">
    <property type="entry name" value="De-COase2_N"/>
</dbReference>
<gene>
    <name evidence="4" type="ORF">C8E89_10734</name>
</gene>
<dbReference type="SUPFAM" id="SSF51419">
    <property type="entry name" value="PLP-binding barrel"/>
    <property type="match status" value="1"/>
</dbReference>
<dbReference type="InterPro" id="IPR029066">
    <property type="entry name" value="PLP-binding_barrel"/>
</dbReference>
<evidence type="ECO:0000313" key="5">
    <source>
        <dbReference type="Proteomes" id="UP000247781"/>
    </source>
</evidence>
<reference evidence="5" key="1">
    <citation type="submission" date="2018-05" db="EMBL/GenBank/DDBJ databases">
        <authorList>
            <person name="Deangelis K."/>
            <person name="Huntemann M."/>
            <person name="Clum A."/>
            <person name="Pillay M."/>
            <person name="Palaniappan K."/>
            <person name="Varghese N."/>
            <person name="Mikhailova N."/>
            <person name="Stamatis D."/>
            <person name="Reddy T."/>
            <person name="Daum C."/>
            <person name="Shapiro N."/>
            <person name="Ivanova N."/>
            <person name="Kyrpides N."/>
            <person name="Woyke T."/>
        </authorList>
    </citation>
    <scope>NUCLEOTIDE SEQUENCE [LARGE SCALE GENOMIC DNA]</scope>
    <source>
        <strain evidence="5">GAS496</strain>
    </source>
</reference>
<evidence type="ECO:0000259" key="3">
    <source>
        <dbReference type="Pfam" id="PF02784"/>
    </source>
</evidence>
<dbReference type="AlphaFoldDB" id="A0A318HGJ7"/>
<reference evidence="4 5" key="2">
    <citation type="submission" date="2018-06" db="EMBL/GenBank/DDBJ databases">
        <title>Sequencing of bacterial isolates from soil warming experiment in Harvard Forest, Massachusetts, USA.</title>
        <authorList>
            <person name="Deangelis K.PhD."/>
        </authorList>
    </citation>
    <scope>NUCLEOTIDE SEQUENCE [LARGE SCALE GENOMIC DNA]</scope>
    <source>
        <strain evidence="4 5">GAS496</strain>
    </source>
</reference>
<dbReference type="PANTHER" id="PTHR43727">
    <property type="entry name" value="DIAMINOPIMELATE DECARBOXYLASE"/>
    <property type="match status" value="1"/>
</dbReference>